<reference evidence="4" key="1">
    <citation type="submission" date="2020-07" db="EMBL/GenBank/DDBJ databases">
        <authorList>
            <person name="Lin J."/>
        </authorList>
    </citation>
    <scope>NUCLEOTIDE SEQUENCE</scope>
</reference>
<proteinExistence type="inferred from homology"/>
<dbReference type="GO" id="GO:0005829">
    <property type="term" value="C:cytosol"/>
    <property type="evidence" value="ECO:0007669"/>
    <property type="project" value="TreeGrafter"/>
</dbReference>
<dbReference type="SUPFAM" id="SSF56784">
    <property type="entry name" value="HAD-like"/>
    <property type="match status" value="1"/>
</dbReference>
<feature type="compositionally biased region" description="Low complexity" evidence="3">
    <location>
        <begin position="469"/>
        <end position="498"/>
    </location>
</feature>
<dbReference type="GO" id="GO:0005992">
    <property type="term" value="P:trehalose biosynthetic process"/>
    <property type="evidence" value="ECO:0007669"/>
    <property type="project" value="InterPro"/>
</dbReference>
<feature type="compositionally biased region" description="Low complexity" evidence="3">
    <location>
        <begin position="248"/>
        <end position="269"/>
    </location>
</feature>
<evidence type="ECO:0000256" key="1">
    <source>
        <dbReference type="ARBA" id="ARBA00005409"/>
    </source>
</evidence>
<evidence type="ECO:0000256" key="2">
    <source>
        <dbReference type="ARBA" id="ARBA00006330"/>
    </source>
</evidence>
<accession>A0A6V7P409</accession>
<dbReference type="Pfam" id="PF02358">
    <property type="entry name" value="Trehalose_PPase"/>
    <property type="match status" value="1"/>
</dbReference>
<dbReference type="GO" id="GO:0004805">
    <property type="term" value="F:trehalose-phosphatase activity"/>
    <property type="evidence" value="ECO:0007669"/>
    <property type="project" value="TreeGrafter"/>
</dbReference>
<dbReference type="InterPro" id="IPR036412">
    <property type="entry name" value="HAD-like_sf"/>
</dbReference>
<name>A0A6V7P409_ANACO</name>
<dbReference type="InterPro" id="IPR001830">
    <property type="entry name" value="Glyco_trans_20"/>
</dbReference>
<dbReference type="PANTHER" id="PTHR10788">
    <property type="entry name" value="TREHALOSE-6-PHOSPHATE SYNTHASE"/>
    <property type="match status" value="1"/>
</dbReference>
<sequence length="700" mass="77143">MPSLSCANLLDLVASGRRRARVPRARPARLPRVMTLPGVIAARRRRRRRRRRRSRSRRRRAARRIVVAHRLPLRCAPDPSAGPIGFAFSLDPDALAASLGAPAPVVHVGALLPAAAAAAAASAGAGEVEELAQMLLARFSCVPVLLPRSSTTASTTGFCKHYLWPLFADRVTEVLNPDDDYVWIHDYHLLALPDLPPQAVPAREARVLPPLPLSPPPRSSAPSPVRDDDLLRALLNADLVGFHNLRLRPATSPRPAPASSASPTSPTAATSAEYYGAPVTVKILPVGVDMAQCFRSVVAAPETLARLRSATSPSPSRTASPPSSAAARVLVQIANRPQSHGRDVEEVVDEARSNHPPHQRRFGRPGYDPIVLATTAPVSTFEKAAYYAAAECVVVNAVRDGLKPHPYIYTVCRELLAPARRSVIVVSEFIGCSPSLSGAVRVNPWNVERRRRGHELRRRHARPREAAAPRESTTSTSAPTRSTTGRAPSTSTCSAPAATLPPPPLGDRLRHELPRRRPRPQLPQALRRAHRRRLPQDRQQLVLLDYDGTMTPHSLHQQDAERRGHRRPQTPSAPIQERGFRRQRARQGRAEQVVPAVREIGDFRRARLLHEVEPRTLRGSRATLTVDFDWKKIAEPVMRLYTEATDGSYIERKESALVWHHQEADPDFGSCQAKELLDHLKSVLANEPVVVKRGHHICRS</sequence>
<gene>
    <name evidence="4" type="ORF">CB5_LOCUS8790</name>
</gene>
<evidence type="ECO:0000313" key="4">
    <source>
        <dbReference type="EMBL" id="CAD1825579.1"/>
    </source>
</evidence>
<dbReference type="InterPro" id="IPR003337">
    <property type="entry name" value="Trehalose_PPase"/>
</dbReference>
<feature type="region of interest" description="Disordered" evidence="3">
    <location>
        <begin position="452"/>
        <end position="592"/>
    </location>
</feature>
<dbReference type="Gene3D" id="3.40.50.2000">
    <property type="entry name" value="Glycogen Phosphorylase B"/>
    <property type="match status" value="3"/>
</dbReference>
<feature type="region of interest" description="Disordered" evidence="3">
    <location>
        <begin position="247"/>
        <end position="269"/>
    </location>
</feature>
<dbReference type="EMBL" id="LR862145">
    <property type="protein sequence ID" value="CAD1825579.1"/>
    <property type="molecule type" value="Genomic_DNA"/>
</dbReference>
<dbReference type="AlphaFoldDB" id="A0A6V7P409"/>
<protein>
    <submittedName>
        <fullName evidence="4">Uncharacterized protein</fullName>
    </submittedName>
</protein>
<organism evidence="4">
    <name type="scientific">Ananas comosus var. bracteatus</name>
    <name type="common">red pineapple</name>
    <dbReference type="NCBI Taxonomy" id="296719"/>
    <lineage>
        <taxon>Eukaryota</taxon>
        <taxon>Viridiplantae</taxon>
        <taxon>Streptophyta</taxon>
        <taxon>Embryophyta</taxon>
        <taxon>Tracheophyta</taxon>
        <taxon>Spermatophyta</taxon>
        <taxon>Magnoliopsida</taxon>
        <taxon>Liliopsida</taxon>
        <taxon>Poales</taxon>
        <taxon>Bromeliaceae</taxon>
        <taxon>Bromelioideae</taxon>
        <taxon>Ananas</taxon>
    </lineage>
</organism>
<comment type="similarity">
    <text evidence="2">In the C-terminal section; belongs to the trehalose phosphatase family.</text>
</comment>
<evidence type="ECO:0000256" key="3">
    <source>
        <dbReference type="SAM" id="MobiDB-lite"/>
    </source>
</evidence>
<feature type="compositionally biased region" description="Basic residues" evidence="3">
    <location>
        <begin position="452"/>
        <end position="462"/>
    </location>
</feature>
<dbReference type="Pfam" id="PF00982">
    <property type="entry name" value="Glyco_transf_20"/>
    <property type="match status" value="2"/>
</dbReference>
<dbReference type="FunFam" id="3.30.70.1020:FF:000002">
    <property type="entry name" value="Trehalose-6-phosphate synthase 2"/>
    <property type="match status" value="1"/>
</dbReference>
<dbReference type="PANTHER" id="PTHR10788:SF46">
    <property type="entry name" value="ALPHA,ALPHA-TREHALOSE-PHOSPHATE SYNTHASE [UDP-FORMING] 11-RELATED"/>
    <property type="match status" value="1"/>
</dbReference>
<comment type="similarity">
    <text evidence="1">In the N-terminal section; belongs to the glycosyltransferase 20 family.</text>
</comment>
<dbReference type="SUPFAM" id="SSF53756">
    <property type="entry name" value="UDP-Glycosyltransferase/glycogen phosphorylase"/>
    <property type="match status" value="1"/>
</dbReference>